<gene>
    <name evidence="2" type="ORF">WISP_146236</name>
</gene>
<accession>A0ABQ9CKX2</accession>
<evidence type="ECO:0000313" key="2">
    <source>
        <dbReference type="EMBL" id="KAJ7404305.1"/>
    </source>
</evidence>
<evidence type="ECO:0000256" key="1">
    <source>
        <dbReference type="SAM" id="MobiDB-lite"/>
    </source>
</evidence>
<dbReference type="EMBL" id="WHWB01034780">
    <property type="protein sequence ID" value="KAJ7404305.1"/>
    <property type="molecule type" value="Genomic_DNA"/>
</dbReference>
<evidence type="ECO:0000313" key="3">
    <source>
        <dbReference type="Proteomes" id="UP001145742"/>
    </source>
</evidence>
<comment type="caution">
    <text evidence="2">The sequence shown here is derived from an EMBL/GenBank/DDBJ whole genome shotgun (WGS) entry which is preliminary data.</text>
</comment>
<protein>
    <submittedName>
        <fullName evidence="2">Uncharacterized protein</fullName>
    </submittedName>
</protein>
<sequence>MRAIKEQAKVIEWAHLSHTNLSGDIDTPDGQDAILRNLDKLEKGQTPPAELPPALGPAQEGYGAVGECPEEAPRWSEDGAALLGGKAERIGIVQHGEDKVWGDLIVVLQYLIEMERECLQGP</sequence>
<name>A0ABQ9CKX2_9PASS</name>
<dbReference type="Proteomes" id="UP001145742">
    <property type="component" value="Unassembled WGS sequence"/>
</dbReference>
<keyword evidence="3" id="KW-1185">Reference proteome</keyword>
<proteinExistence type="predicted"/>
<feature type="region of interest" description="Disordered" evidence="1">
    <location>
        <begin position="43"/>
        <end position="71"/>
    </location>
</feature>
<organism evidence="2 3">
    <name type="scientific">Willisornis vidua</name>
    <name type="common">Xingu scale-backed antbird</name>
    <dbReference type="NCBI Taxonomy" id="1566151"/>
    <lineage>
        <taxon>Eukaryota</taxon>
        <taxon>Metazoa</taxon>
        <taxon>Chordata</taxon>
        <taxon>Craniata</taxon>
        <taxon>Vertebrata</taxon>
        <taxon>Euteleostomi</taxon>
        <taxon>Archelosauria</taxon>
        <taxon>Archosauria</taxon>
        <taxon>Dinosauria</taxon>
        <taxon>Saurischia</taxon>
        <taxon>Theropoda</taxon>
        <taxon>Coelurosauria</taxon>
        <taxon>Aves</taxon>
        <taxon>Neognathae</taxon>
        <taxon>Neoaves</taxon>
        <taxon>Telluraves</taxon>
        <taxon>Australaves</taxon>
        <taxon>Passeriformes</taxon>
        <taxon>Thamnophilidae</taxon>
        <taxon>Willisornis</taxon>
    </lineage>
</organism>
<reference evidence="2" key="1">
    <citation type="submission" date="2019-10" db="EMBL/GenBank/DDBJ databases">
        <authorList>
            <person name="Soares A.E.R."/>
            <person name="Aleixo A."/>
            <person name="Schneider P."/>
            <person name="Miyaki C.Y."/>
            <person name="Schneider M.P."/>
            <person name="Mello C."/>
            <person name="Vasconcelos A.T.R."/>
        </authorList>
    </citation>
    <scope>NUCLEOTIDE SEQUENCE</scope>
    <source>
        <tissue evidence="2">Muscle</tissue>
    </source>
</reference>